<comment type="caution">
    <text evidence="2">The sequence shown here is derived from an EMBL/GenBank/DDBJ whole genome shotgun (WGS) entry which is preliminary data.</text>
</comment>
<dbReference type="SMART" id="SM00257">
    <property type="entry name" value="LysM"/>
    <property type="match status" value="1"/>
</dbReference>
<organism evidence="2">
    <name type="scientific">candidate division WOR-3 bacterium</name>
    <dbReference type="NCBI Taxonomy" id="2052148"/>
    <lineage>
        <taxon>Bacteria</taxon>
        <taxon>Bacteria division WOR-3</taxon>
    </lineage>
</organism>
<dbReference type="PANTHER" id="PTHR34700:SF4">
    <property type="entry name" value="PHAGE-LIKE ELEMENT PBSX PROTEIN XKDP"/>
    <property type="match status" value="1"/>
</dbReference>
<dbReference type="SUPFAM" id="SSF54106">
    <property type="entry name" value="LysM domain"/>
    <property type="match status" value="1"/>
</dbReference>
<gene>
    <name evidence="2" type="ORF">ENF18_05490</name>
</gene>
<dbReference type="PANTHER" id="PTHR34700">
    <property type="entry name" value="POTASSIUM BINDING PROTEIN KBP"/>
    <property type="match status" value="1"/>
</dbReference>
<name>A0A7C0ZIF9_UNCW3</name>
<evidence type="ECO:0000259" key="1">
    <source>
        <dbReference type="PROSITE" id="PS51782"/>
    </source>
</evidence>
<protein>
    <submittedName>
        <fullName evidence="2">LysM peptidoglycan-binding domain-containing protein</fullName>
    </submittedName>
</protein>
<dbReference type="InterPro" id="IPR036779">
    <property type="entry name" value="LysM_dom_sf"/>
</dbReference>
<reference evidence="2" key="1">
    <citation type="journal article" date="2020" name="mSystems">
        <title>Genome- and Community-Level Interaction Insights into Carbon Utilization and Element Cycling Functions of Hydrothermarchaeota in Hydrothermal Sediment.</title>
        <authorList>
            <person name="Zhou Z."/>
            <person name="Liu Y."/>
            <person name="Xu W."/>
            <person name="Pan J."/>
            <person name="Luo Z.H."/>
            <person name="Li M."/>
        </authorList>
    </citation>
    <scope>NUCLEOTIDE SEQUENCE [LARGE SCALE GENOMIC DNA]</scope>
    <source>
        <strain evidence="2">HyVt-102</strain>
    </source>
</reference>
<dbReference type="CDD" id="cd00118">
    <property type="entry name" value="LysM"/>
    <property type="match status" value="1"/>
</dbReference>
<dbReference type="Gene3D" id="3.10.350.10">
    <property type="entry name" value="LysM domain"/>
    <property type="match status" value="1"/>
</dbReference>
<dbReference type="Proteomes" id="UP000885847">
    <property type="component" value="Unassembled WGS sequence"/>
</dbReference>
<dbReference type="PROSITE" id="PS51782">
    <property type="entry name" value="LYSM"/>
    <property type="match status" value="1"/>
</dbReference>
<proteinExistence type="predicted"/>
<accession>A0A7C0ZIF9</accession>
<dbReference type="AlphaFoldDB" id="A0A7C0ZIF9"/>
<dbReference type="Pfam" id="PF01476">
    <property type="entry name" value="LysM"/>
    <property type="match status" value="1"/>
</dbReference>
<evidence type="ECO:0000313" key="2">
    <source>
        <dbReference type="EMBL" id="HDI83225.1"/>
    </source>
</evidence>
<dbReference type="EMBL" id="DQWE01000261">
    <property type="protein sequence ID" value="HDI83225.1"/>
    <property type="molecule type" value="Genomic_DNA"/>
</dbReference>
<dbReference type="InterPro" id="IPR052196">
    <property type="entry name" value="Bact_Kbp"/>
</dbReference>
<feature type="domain" description="LysM" evidence="1">
    <location>
        <begin position="27"/>
        <end position="76"/>
    </location>
</feature>
<dbReference type="InterPro" id="IPR018392">
    <property type="entry name" value="LysM"/>
</dbReference>
<sequence>MCKSKGGEVKKFLILFVLFIGLSLFGETYTVVKGDCLWFIAERFYKDPFLWPIIYEANKDKIEDPHWIYPGQVFVIPPYTGKERPVLTTSTLEIPGEKTPEGVSTPEETPVTAQPGESVAIEYGGRRVFNPEREHFQKKFSVTGLVKEVFSKKAVLLAGFITNQRIETGKIVKTYTDAKMGAVLGEKVVLNKGQVDGVMVKDKFVVFRYNGKVRGYGKIVDVLGVVQITEAEQNSAIAEIIASFTPIKNGALFYPLPELNIPEGEIKPVLENVEGRIIAFKEKGEVNRPFQVAFIAPGAPDVKLGDLFLIYRTRKARGVKGELPILPVGKILIVNSLDNGTASGYVVSLLGEFTVKVGDRVRLVGRVSE</sequence>